<protein>
    <recommendedName>
        <fullName evidence="3">6-phosphofructo-2-kinase domain-containing protein</fullName>
    </recommendedName>
</protein>
<sequence length="344" mass="37775">MSLWYSTAKCARQTAAVVPSDVRVQWRALRGLEAGMYNALTKTEFQLHHPTYRYPLGESYMDVLSRLEPVIFELERSRAPVVIVAHVEVLRCLYAYFLDLPILDIPNVHAPLNEVIELHTTAYECLERRHVFEPLADGPGKGRVVIYSIPSSILEETAGVVNSSIVMQIQEAGNDIRLFSTVRWKASPTCRTRDFGQEPDASLTPVGLTIGASVLAAGPDFPYPNVIVEVAYKNDSLERLRTKLDRWMSDTTSVQVAIGIKIDAASPSRVAILLQRGQPVMPPVKFGHPEPGPLQISFPLASVYAGVALPPALAGLGNTPISIDLIQLRTVMDEAIGQELPAAQ</sequence>
<accession>A0A397BYX8</accession>
<dbReference type="Proteomes" id="UP000266239">
    <property type="component" value="Unassembled WGS sequence"/>
</dbReference>
<comment type="caution">
    <text evidence="1">The sequence shown here is derived from an EMBL/GenBank/DDBJ whole genome shotgun (WGS) entry which is preliminary data.</text>
</comment>
<evidence type="ECO:0000313" key="1">
    <source>
        <dbReference type="EMBL" id="RHY25940.1"/>
    </source>
</evidence>
<evidence type="ECO:0008006" key="3">
    <source>
        <dbReference type="Google" id="ProtNLM"/>
    </source>
</evidence>
<dbReference type="SUPFAM" id="SSF53254">
    <property type="entry name" value="Phosphoglycerate mutase-like"/>
    <property type="match status" value="1"/>
</dbReference>
<evidence type="ECO:0000313" key="2">
    <source>
        <dbReference type="Proteomes" id="UP000266239"/>
    </source>
</evidence>
<dbReference type="GO" id="GO:0005524">
    <property type="term" value="F:ATP binding"/>
    <property type="evidence" value="ECO:0007669"/>
    <property type="project" value="InterPro"/>
</dbReference>
<dbReference type="InterPro" id="IPR029033">
    <property type="entry name" value="His_PPase_superfam"/>
</dbReference>
<dbReference type="InterPro" id="IPR013078">
    <property type="entry name" value="His_Pase_superF_clade-1"/>
</dbReference>
<dbReference type="EMBL" id="QUTA01002769">
    <property type="protein sequence ID" value="RHY25940.1"/>
    <property type="molecule type" value="Genomic_DNA"/>
</dbReference>
<dbReference type="PANTHER" id="PTHR10606">
    <property type="entry name" value="6-PHOSPHOFRUCTO-2-KINASE/FRUCTOSE-2,6-BISPHOSPHATASE"/>
    <property type="match status" value="1"/>
</dbReference>
<dbReference type="GO" id="GO:0005829">
    <property type="term" value="C:cytosol"/>
    <property type="evidence" value="ECO:0007669"/>
    <property type="project" value="TreeGrafter"/>
</dbReference>
<organism evidence="1 2">
    <name type="scientific">Aphanomyces astaci</name>
    <name type="common">Crayfish plague agent</name>
    <dbReference type="NCBI Taxonomy" id="112090"/>
    <lineage>
        <taxon>Eukaryota</taxon>
        <taxon>Sar</taxon>
        <taxon>Stramenopiles</taxon>
        <taxon>Oomycota</taxon>
        <taxon>Saprolegniomycetes</taxon>
        <taxon>Saprolegniales</taxon>
        <taxon>Verrucalvaceae</taxon>
        <taxon>Aphanomyces</taxon>
    </lineage>
</organism>
<dbReference type="PANTHER" id="PTHR10606:SF44">
    <property type="entry name" value="6-PHOSPHOFRUCTO 2-KINASE_FRUCTOSE 2,6-BISPHOSPHATASE LONG FORM"/>
    <property type="match status" value="1"/>
</dbReference>
<dbReference type="GO" id="GO:0004331">
    <property type="term" value="F:fructose-2,6-bisphosphate 2-phosphatase activity"/>
    <property type="evidence" value="ECO:0007669"/>
    <property type="project" value="TreeGrafter"/>
</dbReference>
<gene>
    <name evidence="1" type="ORF">DYB25_012456</name>
</gene>
<dbReference type="GO" id="GO:0006003">
    <property type="term" value="P:fructose 2,6-bisphosphate metabolic process"/>
    <property type="evidence" value="ECO:0007669"/>
    <property type="project" value="InterPro"/>
</dbReference>
<dbReference type="Pfam" id="PF00300">
    <property type="entry name" value="His_Phos_1"/>
    <property type="match status" value="1"/>
</dbReference>
<dbReference type="InterPro" id="IPR003094">
    <property type="entry name" value="6Pfruct_kin"/>
</dbReference>
<dbReference type="VEuPathDB" id="FungiDB:H257_08102"/>
<dbReference type="GO" id="GO:0003873">
    <property type="term" value="F:6-phosphofructo-2-kinase activity"/>
    <property type="evidence" value="ECO:0007669"/>
    <property type="project" value="TreeGrafter"/>
</dbReference>
<dbReference type="Gene3D" id="3.40.50.1240">
    <property type="entry name" value="Phosphoglycerate mutase-like"/>
    <property type="match status" value="1"/>
</dbReference>
<name>A0A397BYX8_APHAT</name>
<proteinExistence type="predicted"/>
<reference evidence="1 2" key="1">
    <citation type="submission" date="2018-08" db="EMBL/GenBank/DDBJ databases">
        <title>Aphanomyces genome sequencing and annotation.</title>
        <authorList>
            <person name="Minardi D."/>
            <person name="Oidtmann B."/>
            <person name="Van Der Giezen M."/>
            <person name="Studholme D.J."/>
        </authorList>
    </citation>
    <scope>NUCLEOTIDE SEQUENCE [LARGE SCALE GENOMIC DNA]</scope>
    <source>
        <strain evidence="1 2">Yx</strain>
    </source>
</reference>
<dbReference type="AlphaFoldDB" id="A0A397BYX8"/>